<keyword evidence="2" id="KW-0677">Repeat</keyword>
<comment type="caution">
    <text evidence="4">The sequence shown here is derived from an EMBL/GenBank/DDBJ whole genome shotgun (WGS) entry which is preliminary data.</text>
</comment>
<organism evidence="4 5">
    <name type="scientific">Paramecium pentaurelia</name>
    <dbReference type="NCBI Taxonomy" id="43138"/>
    <lineage>
        <taxon>Eukaryota</taxon>
        <taxon>Sar</taxon>
        <taxon>Alveolata</taxon>
        <taxon>Ciliophora</taxon>
        <taxon>Intramacronucleata</taxon>
        <taxon>Oligohymenophorea</taxon>
        <taxon>Peniculida</taxon>
        <taxon>Parameciidae</taxon>
        <taxon>Paramecium</taxon>
    </lineage>
</organism>
<accession>A0A8S1YJT9</accession>
<reference evidence="4" key="1">
    <citation type="submission" date="2021-01" db="EMBL/GenBank/DDBJ databases">
        <authorList>
            <consortium name="Genoscope - CEA"/>
            <person name="William W."/>
        </authorList>
    </citation>
    <scope>NUCLEOTIDE SEQUENCE</scope>
</reference>
<dbReference type="Proteomes" id="UP000689195">
    <property type="component" value="Unassembled WGS sequence"/>
</dbReference>
<sequence length="369" mass="42766">MNNTIIQLKIIKQHILTVIYNCPFNCQHCHSEICIKCSEGYYLDFKTNSCDSVCGDKIITPQENCDDGINIIYDGCTYCQFQCQETCTICQNINAYPVYNPIFMTKRRKDVQRGNNVMSQKDCIMMILKIYVLQNVEIKLKLVMNNAMMEMMSLMMDVINANFNENYYVKSAYKANVPSVLTDTTFKIKFVQVHVEMEQFLHLNNAMMATMLQEMVVPNALLIQATNVQKYKKEVFASFANRIVQIASKQKEISNVLLAQKGISYLKMMQKTPNNCTKCRIEKCEKCDNSQGLYADFELRKCVPKCGDNIQSGDEQCDDCNKQDKVVLLLLVKLKRAMNVQEIFFQRFLKKKFMLILLTKLQQQFSIKK</sequence>
<protein>
    <submittedName>
        <fullName evidence="4">Uncharacterized protein</fullName>
    </submittedName>
</protein>
<evidence type="ECO:0000256" key="2">
    <source>
        <dbReference type="ARBA" id="ARBA00022737"/>
    </source>
</evidence>
<dbReference type="OrthoDB" id="300641at2759"/>
<dbReference type="InterPro" id="IPR011936">
    <property type="entry name" value="Myxo_disulph_rpt"/>
</dbReference>
<keyword evidence="5" id="KW-1185">Reference proteome</keyword>
<dbReference type="PANTHER" id="PTHR38934:SF6">
    <property type="entry name" value="CHROMOSOME UNDETERMINED SCAFFOLD_176, WHOLE GENOME SHOTGUN SEQUENCE"/>
    <property type="match status" value="1"/>
</dbReference>
<gene>
    <name evidence="4" type="ORF">PPENT_87.1.T1880011</name>
</gene>
<evidence type="ECO:0000313" key="4">
    <source>
        <dbReference type="EMBL" id="CAD8213863.1"/>
    </source>
</evidence>
<dbReference type="AlphaFoldDB" id="A0A8S1YJT9"/>
<evidence type="ECO:0000313" key="5">
    <source>
        <dbReference type="Proteomes" id="UP000689195"/>
    </source>
</evidence>
<dbReference type="PANTHER" id="PTHR38934">
    <property type="entry name" value="HYPHALLY REGULATED CELL WALL PROTEIN 1"/>
    <property type="match status" value="1"/>
</dbReference>
<evidence type="ECO:0000256" key="1">
    <source>
        <dbReference type="ARBA" id="ARBA00022729"/>
    </source>
</evidence>
<dbReference type="EMBL" id="CAJJDO010000188">
    <property type="protein sequence ID" value="CAD8213863.1"/>
    <property type="molecule type" value="Genomic_DNA"/>
</dbReference>
<evidence type="ECO:0000256" key="3">
    <source>
        <dbReference type="ARBA" id="ARBA00023157"/>
    </source>
</evidence>
<keyword evidence="3" id="KW-1015">Disulfide bond</keyword>
<name>A0A8S1YJT9_9CILI</name>
<keyword evidence="1" id="KW-0732">Signal</keyword>
<dbReference type="Pfam" id="PF13948">
    <property type="entry name" value="DUF4215"/>
    <property type="match status" value="2"/>
</dbReference>
<proteinExistence type="predicted"/>